<proteinExistence type="predicted"/>
<dbReference type="PROSITE" id="PS51257">
    <property type="entry name" value="PROKAR_LIPOPROTEIN"/>
    <property type="match status" value="1"/>
</dbReference>
<feature type="signal peptide" evidence="1">
    <location>
        <begin position="1"/>
        <end position="22"/>
    </location>
</feature>
<keyword evidence="3" id="KW-1185">Reference proteome</keyword>
<gene>
    <name evidence="2" type="ORF">F5544_36290</name>
</gene>
<protein>
    <recommendedName>
        <fullName evidence="4">Secreted protein</fullName>
    </recommendedName>
</protein>
<dbReference type="AlphaFoldDB" id="A0A6G9YPS6"/>
<name>A0A6G9YPS6_9NOCA</name>
<dbReference type="EMBL" id="CP046172">
    <property type="protein sequence ID" value="QIS15087.1"/>
    <property type="molecule type" value="Genomic_DNA"/>
</dbReference>
<dbReference type="KEGG" id="nah:F5544_36290"/>
<evidence type="ECO:0000256" key="1">
    <source>
        <dbReference type="SAM" id="SignalP"/>
    </source>
</evidence>
<organism evidence="2 3">
    <name type="scientific">Nocardia arthritidis</name>
    <dbReference type="NCBI Taxonomy" id="228602"/>
    <lineage>
        <taxon>Bacteria</taxon>
        <taxon>Bacillati</taxon>
        <taxon>Actinomycetota</taxon>
        <taxon>Actinomycetes</taxon>
        <taxon>Mycobacteriales</taxon>
        <taxon>Nocardiaceae</taxon>
        <taxon>Nocardia</taxon>
    </lineage>
</organism>
<dbReference type="Proteomes" id="UP000503540">
    <property type="component" value="Chromosome"/>
</dbReference>
<accession>A0A6G9YPS6</accession>
<keyword evidence="1" id="KW-0732">Signal</keyword>
<feature type="chain" id="PRO_5039193976" description="Secreted protein" evidence="1">
    <location>
        <begin position="23"/>
        <end position="135"/>
    </location>
</feature>
<dbReference type="RefSeq" id="WP_167477399.1">
    <property type="nucleotide sequence ID" value="NZ_CP046172.1"/>
</dbReference>
<evidence type="ECO:0000313" key="2">
    <source>
        <dbReference type="EMBL" id="QIS15087.1"/>
    </source>
</evidence>
<evidence type="ECO:0000313" key="3">
    <source>
        <dbReference type="Proteomes" id="UP000503540"/>
    </source>
</evidence>
<reference evidence="2 3" key="1">
    <citation type="journal article" date="2019" name="ACS Chem. Biol.">
        <title>Identification and Mobilization of a Cryptic Antibiotic Biosynthesis Gene Locus from a Human-Pathogenic Nocardia Isolate.</title>
        <authorList>
            <person name="Herisse M."/>
            <person name="Ishida K."/>
            <person name="Porter J.L."/>
            <person name="Howden B."/>
            <person name="Hertweck C."/>
            <person name="Stinear T.P."/>
            <person name="Pidot S.J."/>
        </authorList>
    </citation>
    <scope>NUCLEOTIDE SEQUENCE [LARGE SCALE GENOMIC DNA]</scope>
    <source>
        <strain evidence="2 3">AUSMDU00012717</strain>
    </source>
</reference>
<sequence length="135" mass="14378">MRLFRRAVAVSVIAVPALTGTAGCVLHQVRADVPRSGTTAVLNCVSRARVRPADIPITCADPNHFITGITWDSWDDASAHGRGTDDRNLCVPDCAADKRQAVEVELDLSNPINGVFTLVTITGPYGKQGHYALPG</sequence>
<evidence type="ECO:0008006" key="4">
    <source>
        <dbReference type="Google" id="ProtNLM"/>
    </source>
</evidence>